<feature type="active site" evidence="11">
    <location>
        <position position="178"/>
    </location>
</feature>
<evidence type="ECO:0000256" key="2">
    <source>
        <dbReference type="ARBA" id="ARBA00005329"/>
    </source>
</evidence>
<gene>
    <name evidence="17" type="ORF">P167DRAFT_537925</name>
</gene>
<keyword evidence="9 10" id="KW-0376">Hydrogen peroxide</keyword>
<dbReference type="Gene3D" id="1.20.1370.20">
    <property type="match status" value="1"/>
</dbReference>
<feature type="active site" evidence="11">
    <location>
        <position position="105"/>
    </location>
</feature>
<evidence type="ECO:0000256" key="13">
    <source>
        <dbReference type="RuleBase" id="RU000498"/>
    </source>
</evidence>
<evidence type="ECO:0000256" key="14">
    <source>
        <dbReference type="RuleBase" id="RU004142"/>
    </source>
</evidence>
<dbReference type="InterPro" id="IPR018028">
    <property type="entry name" value="Catalase"/>
</dbReference>
<evidence type="ECO:0000256" key="6">
    <source>
        <dbReference type="ARBA" id="ARBA00022723"/>
    </source>
</evidence>
<keyword evidence="6 10" id="KW-0479">Metal-binding</keyword>
<dbReference type="EC" id="1.11.1.6" evidence="3 10"/>
<dbReference type="OrthoDB" id="6880011at2759"/>
<keyword evidence="8 10" id="KW-0408">Iron</keyword>
<evidence type="ECO:0000256" key="15">
    <source>
        <dbReference type="SAM" id="SignalP"/>
    </source>
</evidence>
<dbReference type="AlphaFoldDB" id="A0A3N4KHG4"/>
<name>A0A3N4KHG4_9PEZI</name>
<evidence type="ECO:0000313" key="18">
    <source>
        <dbReference type="Proteomes" id="UP000277580"/>
    </source>
</evidence>
<feature type="signal peptide" evidence="15">
    <location>
        <begin position="1"/>
        <end position="18"/>
    </location>
</feature>
<dbReference type="SUPFAM" id="SSF56634">
    <property type="entry name" value="Heme-dependent catalase-like"/>
    <property type="match status" value="1"/>
</dbReference>
<dbReference type="InterPro" id="IPR020835">
    <property type="entry name" value="Catalase_sf"/>
</dbReference>
<dbReference type="PANTHER" id="PTHR42821">
    <property type="entry name" value="CATALASE"/>
    <property type="match status" value="1"/>
</dbReference>
<dbReference type="FunFam" id="2.40.180.10:FF:000003">
    <property type="entry name" value="Catalase"/>
    <property type="match status" value="1"/>
</dbReference>
<dbReference type="InterPro" id="IPR024708">
    <property type="entry name" value="Catalase_AS"/>
</dbReference>
<evidence type="ECO:0000256" key="9">
    <source>
        <dbReference type="ARBA" id="ARBA00023324"/>
    </source>
</evidence>
<evidence type="ECO:0000256" key="10">
    <source>
        <dbReference type="PIRNR" id="PIRNR038927"/>
    </source>
</evidence>
<dbReference type="Pfam" id="PF06628">
    <property type="entry name" value="Catalase-rel"/>
    <property type="match status" value="1"/>
</dbReference>
<comment type="similarity">
    <text evidence="2 10 13">Belongs to the catalase family.</text>
</comment>
<accession>A0A3N4KHG4</accession>
<evidence type="ECO:0000259" key="16">
    <source>
        <dbReference type="SMART" id="SM01060"/>
    </source>
</evidence>
<keyword evidence="7 10" id="KW-0560">Oxidoreductase</keyword>
<sequence length="722" mass="79591">MKHSIITYTLLNALLAHAACPFMDGGADLKKRDYEGDRLPGDDGFLDQFVVDDTDVYTTTDFGTPVSDRRSLKAGERGPTLLEDFVLRTKITRFDHERVPERAVHARGAAAHGYFESYADWSNITAASFLGKEGKQTPVFLRFSTVAGSRGSADTVRDVHGFALRFYTDAGNYDIVGNNIPVFFLQDAMQFPDLIHAVKPQPNNEIPQAATAHDTAWDFFSQNPSTMHTLMWALSGHGIPRSFRHMDGFGIHTFRFVNDDGESKLVKYHFKTKQGLASLVWSEALVLNGQNPDYHREDLFKAIESGNFPEWEVGVQIMDESDALRWGFDLLDPTKIVPVELVPITPIGKFVLNRNTMNYFAETEQAMFCPGHVVRGIDFSDDPLLQGRLFSYVDTQINRHGGPNFEQLPINRPHVPVHNNNRDGAGQMMIPFNKIAYSVNSLNNGSPKEANQTHGNGFFSAPARRIVDAAYVRDISPTFLDYWTQPRLLFNSLLPAEQQQVVNAARFELSKISSVAVREASIAQFNKISNDLAKRVAMAIGVAAPEPDSKYYHDNTTSGVSVFSEPLPTIATLVVGILVSTSSSSSIAQAEAIAAAFKEKGANPVIIGEVIQEGIDQTYSASDAVLFDGIIVVDGTQNLFAPSSKASSLYPAQRPASIVRDAFLYGKPVGVIGTAIEAFDVNSIEEQDGVYVRDANTSAQDIADEFEEGLKTFKFLGRFAMD</sequence>
<dbReference type="Gene3D" id="3.40.50.880">
    <property type="match status" value="1"/>
</dbReference>
<dbReference type="InterPro" id="IPR029062">
    <property type="entry name" value="Class_I_gatase-like"/>
</dbReference>
<dbReference type="PANTHER" id="PTHR42821:SF3">
    <property type="entry name" value="CATALASE B"/>
    <property type="match status" value="1"/>
</dbReference>
<keyword evidence="15" id="KW-0732">Signal</keyword>
<keyword evidence="5 10" id="KW-0349">Heme</keyword>
<dbReference type="Pfam" id="PF18011">
    <property type="entry name" value="Catalase_C"/>
    <property type="match status" value="1"/>
</dbReference>
<dbReference type="InterPro" id="IPR024712">
    <property type="entry name" value="Catalase_clade2"/>
</dbReference>
<dbReference type="InterPro" id="IPR041399">
    <property type="entry name" value="Catalase_large_C"/>
</dbReference>
<comment type="function">
    <text evidence="14">Catalyzes the degradation of hydrogen peroxide (H(2)O(2)) generated by peroxisomal oxidases to water and oxygen, thereby protecting cells from the toxic effects of hydrogen peroxide.</text>
</comment>
<evidence type="ECO:0000256" key="12">
    <source>
        <dbReference type="PIRSR" id="PIRSR038927-2"/>
    </source>
</evidence>
<dbReference type="InterPro" id="IPR002226">
    <property type="entry name" value="Catalase_haem_BS"/>
</dbReference>
<comment type="function">
    <text evidence="10">Occurs in almost all aerobically respiring organisms and serves to protect cells from the toxic effects of hydrogen peroxide.</text>
</comment>
<evidence type="ECO:0000256" key="4">
    <source>
        <dbReference type="ARBA" id="ARBA00022559"/>
    </source>
</evidence>
<dbReference type="PROSITE" id="PS00437">
    <property type="entry name" value="CATALASE_1"/>
    <property type="match status" value="1"/>
</dbReference>
<dbReference type="InParanoid" id="A0A3N4KHG4"/>
<dbReference type="PROSITE" id="PS00438">
    <property type="entry name" value="CATALASE_2"/>
    <property type="match status" value="1"/>
</dbReference>
<protein>
    <recommendedName>
        <fullName evidence="3 10">Catalase</fullName>
        <ecNumber evidence="3 10">1.11.1.6</ecNumber>
    </recommendedName>
</protein>
<keyword evidence="18" id="KW-1185">Reference proteome</keyword>
<dbReference type="GO" id="GO:0042744">
    <property type="term" value="P:hydrogen peroxide catabolic process"/>
    <property type="evidence" value="ECO:0007669"/>
    <property type="project" value="UniProtKB-UniRule"/>
</dbReference>
<feature type="domain" description="Catalase core" evidence="16">
    <location>
        <begin position="59"/>
        <end position="446"/>
    </location>
</feature>
<dbReference type="EMBL" id="ML119146">
    <property type="protein sequence ID" value="RPB09993.1"/>
    <property type="molecule type" value="Genomic_DNA"/>
</dbReference>
<proteinExistence type="inferred from homology"/>
<feature type="chain" id="PRO_5018221380" description="Catalase" evidence="15">
    <location>
        <begin position="19"/>
        <end position="722"/>
    </location>
</feature>
<keyword evidence="4 10" id="KW-0575">Peroxidase</keyword>
<dbReference type="GO" id="GO:0005829">
    <property type="term" value="C:cytosol"/>
    <property type="evidence" value="ECO:0007669"/>
    <property type="project" value="TreeGrafter"/>
</dbReference>
<dbReference type="PIRSF" id="PIRSF038927">
    <property type="entry name" value="Catalase_clade2"/>
    <property type="match status" value="1"/>
</dbReference>
<evidence type="ECO:0000256" key="8">
    <source>
        <dbReference type="ARBA" id="ARBA00023004"/>
    </source>
</evidence>
<dbReference type="InterPro" id="IPR011614">
    <property type="entry name" value="Catalase_core"/>
</dbReference>
<evidence type="ECO:0000256" key="5">
    <source>
        <dbReference type="ARBA" id="ARBA00022617"/>
    </source>
</evidence>
<dbReference type="PROSITE" id="PS51402">
    <property type="entry name" value="CATALASE_3"/>
    <property type="match status" value="1"/>
</dbReference>
<dbReference type="GO" id="GO:0004096">
    <property type="term" value="F:catalase activity"/>
    <property type="evidence" value="ECO:0007669"/>
    <property type="project" value="UniProtKB-UniRule"/>
</dbReference>
<dbReference type="InterPro" id="IPR043156">
    <property type="entry name" value="Catalase_clade2_helical"/>
</dbReference>
<dbReference type="STRING" id="1392247.A0A3N4KHG4"/>
<feature type="binding site" description="axial binding residue" evidence="12">
    <location>
        <position position="392"/>
    </location>
    <ligand>
        <name>heme</name>
        <dbReference type="ChEBI" id="CHEBI:30413"/>
    </ligand>
    <ligandPart>
        <name>Fe</name>
        <dbReference type="ChEBI" id="CHEBI:18248"/>
    </ligandPart>
</feature>
<evidence type="ECO:0000256" key="1">
    <source>
        <dbReference type="ARBA" id="ARBA00001971"/>
    </source>
</evidence>
<evidence type="ECO:0000256" key="3">
    <source>
        <dbReference type="ARBA" id="ARBA00012314"/>
    </source>
</evidence>
<comment type="cofactor">
    <cofactor evidence="1 10 12">
        <name>heme</name>
        <dbReference type="ChEBI" id="CHEBI:30413"/>
    </cofactor>
</comment>
<dbReference type="Gene3D" id="2.40.180.10">
    <property type="entry name" value="Catalase core domain"/>
    <property type="match status" value="1"/>
</dbReference>
<dbReference type="GO" id="GO:0046872">
    <property type="term" value="F:metal ion binding"/>
    <property type="evidence" value="ECO:0007669"/>
    <property type="project" value="UniProtKB-KW"/>
</dbReference>
<dbReference type="Pfam" id="PF00199">
    <property type="entry name" value="Catalase"/>
    <property type="match status" value="1"/>
</dbReference>
<reference evidence="17 18" key="1">
    <citation type="journal article" date="2018" name="Nat. Ecol. Evol.">
        <title>Pezizomycetes genomes reveal the molecular basis of ectomycorrhizal truffle lifestyle.</title>
        <authorList>
            <person name="Murat C."/>
            <person name="Payen T."/>
            <person name="Noel B."/>
            <person name="Kuo A."/>
            <person name="Morin E."/>
            <person name="Chen J."/>
            <person name="Kohler A."/>
            <person name="Krizsan K."/>
            <person name="Balestrini R."/>
            <person name="Da Silva C."/>
            <person name="Montanini B."/>
            <person name="Hainaut M."/>
            <person name="Levati E."/>
            <person name="Barry K.W."/>
            <person name="Belfiori B."/>
            <person name="Cichocki N."/>
            <person name="Clum A."/>
            <person name="Dockter R.B."/>
            <person name="Fauchery L."/>
            <person name="Guy J."/>
            <person name="Iotti M."/>
            <person name="Le Tacon F."/>
            <person name="Lindquist E.A."/>
            <person name="Lipzen A."/>
            <person name="Malagnac F."/>
            <person name="Mello A."/>
            <person name="Molinier V."/>
            <person name="Miyauchi S."/>
            <person name="Poulain J."/>
            <person name="Riccioni C."/>
            <person name="Rubini A."/>
            <person name="Sitrit Y."/>
            <person name="Splivallo R."/>
            <person name="Traeger S."/>
            <person name="Wang M."/>
            <person name="Zifcakova L."/>
            <person name="Wipf D."/>
            <person name="Zambonelli A."/>
            <person name="Paolocci F."/>
            <person name="Nowrousian M."/>
            <person name="Ottonello S."/>
            <person name="Baldrian P."/>
            <person name="Spatafora J.W."/>
            <person name="Henrissat B."/>
            <person name="Nagy L.G."/>
            <person name="Aury J.M."/>
            <person name="Wincker P."/>
            <person name="Grigoriev I.V."/>
            <person name="Bonfante P."/>
            <person name="Martin F.M."/>
        </authorList>
    </citation>
    <scope>NUCLEOTIDE SEQUENCE [LARGE SCALE GENOMIC DNA]</scope>
    <source>
        <strain evidence="17 18">CCBAS932</strain>
    </source>
</reference>
<dbReference type="InterPro" id="IPR010582">
    <property type="entry name" value="Catalase_immune_responsive"/>
</dbReference>
<organism evidence="17 18">
    <name type="scientific">Morchella conica CCBAS932</name>
    <dbReference type="NCBI Taxonomy" id="1392247"/>
    <lineage>
        <taxon>Eukaryota</taxon>
        <taxon>Fungi</taxon>
        <taxon>Dikarya</taxon>
        <taxon>Ascomycota</taxon>
        <taxon>Pezizomycotina</taxon>
        <taxon>Pezizomycetes</taxon>
        <taxon>Pezizales</taxon>
        <taxon>Morchellaceae</taxon>
        <taxon>Morchella</taxon>
    </lineage>
</organism>
<evidence type="ECO:0000256" key="7">
    <source>
        <dbReference type="ARBA" id="ARBA00023002"/>
    </source>
</evidence>
<evidence type="ECO:0000313" key="17">
    <source>
        <dbReference type="EMBL" id="RPB09993.1"/>
    </source>
</evidence>
<dbReference type="GO" id="GO:0020037">
    <property type="term" value="F:heme binding"/>
    <property type="evidence" value="ECO:0007669"/>
    <property type="project" value="UniProtKB-UniRule"/>
</dbReference>
<dbReference type="SMART" id="SM01060">
    <property type="entry name" value="Catalase"/>
    <property type="match status" value="1"/>
</dbReference>
<dbReference type="PRINTS" id="PR00067">
    <property type="entry name" value="CATALASE"/>
</dbReference>
<evidence type="ECO:0000256" key="11">
    <source>
        <dbReference type="PIRSR" id="PIRSR038927-1"/>
    </source>
</evidence>
<dbReference type="GO" id="GO:0006979">
    <property type="term" value="P:response to oxidative stress"/>
    <property type="evidence" value="ECO:0007669"/>
    <property type="project" value="InterPro"/>
</dbReference>
<dbReference type="Proteomes" id="UP000277580">
    <property type="component" value="Unassembled WGS sequence"/>
</dbReference>
<comment type="catalytic activity">
    <reaction evidence="10 13">
        <text>2 H2O2 = O2 + 2 H2O</text>
        <dbReference type="Rhea" id="RHEA:20309"/>
        <dbReference type="ChEBI" id="CHEBI:15377"/>
        <dbReference type="ChEBI" id="CHEBI:15379"/>
        <dbReference type="ChEBI" id="CHEBI:16240"/>
        <dbReference type="EC" id="1.11.1.6"/>
    </reaction>
</comment>